<evidence type="ECO:0000256" key="2">
    <source>
        <dbReference type="SAM" id="SignalP"/>
    </source>
</evidence>
<evidence type="ECO:0000256" key="1">
    <source>
        <dbReference type="SAM" id="MobiDB-lite"/>
    </source>
</evidence>
<evidence type="ECO:0000313" key="3">
    <source>
        <dbReference type="EMBL" id="GIL27113.1"/>
    </source>
</evidence>
<keyword evidence="2" id="KW-0732">Signal</keyword>
<proteinExistence type="predicted"/>
<protein>
    <recommendedName>
        <fullName evidence="5">Secreted protein</fullName>
    </recommendedName>
</protein>
<dbReference type="Proteomes" id="UP000614996">
    <property type="component" value="Unassembled WGS sequence"/>
</dbReference>
<feature type="chain" id="PRO_5039482230" description="Secreted protein" evidence="2">
    <location>
        <begin position="20"/>
        <end position="105"/>
    </location>
</feature>
<dbReference type="EMBL" id="BOPO01000037">
    <property type="protein sequence ID" value="GIL27113.1"/>
    <property type="molecule type" value="Genomic_DNA"/>
</dbReference>
<feature type="signal peptide" evidence="2">
    <location>
        <begin position="1"/>
        <end position="19"/>
    </location>
</feature>
<reference evidence="4" key="1">
    <citation type="journal article" date="2021" name="Int. J. Syst. Evol. Microbiol.">
        <title>Actinocatenispora comari sp. nov., an endophytic actinomycete isolated from aerial parts of Comarum salesowianum.</title>
        <authorList>
            <person name="Oyunbileg N."/>
            <person name="Iizaka Y."/>
            <person name="Hamada M."/>
            <person name="Davaapurev B.O."/>
            <person name="Fukumoto A."/>
            <person name="Tsetseg B."/>
            <person name="Kato F."/>
            <person name="Tamura T."/>
            <person name="Batkhuu J."/>
            <person name="Anzai Y."/>
        </authorList>
    </citation>
    <scope>NUCLEOTIDE SEQUENCE [LARGE SCALE GENOMIC DNA]</scope>
    <source>
        <strain evidence="4">NUM-2625</strain>
    </source>
</reference>
<accession>A0A8J4EKQ8</accession>
<sequence>MPAALARAARLAAATAAGAAAAPRRGERFGQPDPRVGGSDRGGVGVHAGGVRNRVFGHRSLPVTVVADPHIMIREIGRIADDWCRLVTDHGHCVIAGCASRRVVC</sequence>
<comment type="caution">
    <text evidence="3">The sequence shown here is derived from an EMBL/GenBank/DDBJ whole genome shotgun (WGS) entry which is preliminary data.</text>
</comment>
<organism evidence="3 4">
    <name type="scientific">Actinocatenispora comari</name>
    <dbReference type="NCBI Taxonomy" id="2807577"/>
    <lineage>
        <taxon>Bacteria</taxon>
        <taxon>Bacillati</taxon>
        <taxon>Actinomycetota</taxon>
        <taxon>Actinomycetes</taxon>
        <taxon>Micromonosporales</taxon>
        <taxon>Micromonosporaceae</taxon>
        <taxon>Actinocatenispora</taxon>
    </lineage>
</organism>
<dbReference type="AlphaFoldDB" id="A0A8J4EKQ8"/>
<gene>
    <name evidence="3" type="ORF">NUM_23670</name>
</gene>
<evidence type="ECO:0000313" key="4">
    <source>
        <dbReference type="Proteomes" id="UP000614996"/>
    </source>
</evidence>
<name>A0A8J4EKQ8_9ACTN</name>
<evidence type="ECO:0008006" key="5">
    <source>
        <dbReference type="Google" id="ProtNLM"/>
    </source>
</evidence>
<feature type="region of interest" description="Disordered" evidence="1">
    <location>
        <begin position="19"/>
        <end position="44"/>
    </location>
</feature>
<keyword evidence="4" id="KW-1185">Reference proteome</keyword>